<keyword evidence="11" id="KW-1185">Reference proteome</keyword>
<name>A0A6G4WU95_9ACTN</name>
<gene>
    <name evidence="10" type="ORF">G5C65_07070</name>
</gene>
<comment type="subcellular location">
    <subcellularLocation>
        <location evidence="1">Cell membrane</location>
        <topology evidence="1">Multi-pass membrane protein</topology>
    </subcellularLocation>
</comment>
<dbReference type="GO" id="GO:0016758">
    <property type="term" value="F:hexosyltransferase activity"/>
    <property type="evidence" value="ECO:0007669"/>
    <property type="project" value="InterPro"/>
</dbReference>
<evidence type="ECO:0000256" key="2">
    <source>
        <dbReference type="ARBA" id="ARBA00022475"/>
    </source>
</evidence>
<proteinExistence type="inferred from homology"/>
<keyword evidence="3" id="KW-0808">Transferase</keyword>
<keyword evidence="2" id="KW-1003">Cell membrane</keyword>
<organism evidence="10 11">
    <name type="scientific">Streptomyces boncukensis</name>
    <dbReference type="NCBI Taxonomy" id="2711219"/>
    <lineage>
        <taxon>Bacteria</taxon>
        <taxon>Bacillati</taxon>
        <taxon>Actinomycetota</taxon>
        <taxon>Actinomycetes</taxon>
        <taxon>Kitasatosporales</taxon>
        <taxon>Streptomycetaceae</taxon>
        <taxon>Streptomyces</taxon>
    </lineage>
</organism>
<keyword evidence="6 9" id="KW-0472">Membrane</keyword>
<dbReference type="Proteomes" id="UP000477722">
    <property type="component" value="Unassembled WGS sequence"/>
</dbReference>
<feature type="transmembrane region" description="Helical" evidence="9">
    <location>
        <begin position="340"/>
        <end position="362"/>
    </location>
</feature>
<dbReference type="RefSeq" id="WP_165297767.1">
    <property type="nucleotide sequence ID" value="NZ_JAAKZZ010000044.1"/>
</dbReference>
<feature type="transmembrane region" description="Helical" evidence="9">
    <location>
        <begin position="192"/>
        <end position="214"/>
    </location>
</feature>
<evidence type="ECO:0000256" key="8">
    <source>
        <dbReference type="SAM" id="MobiDB-lite"/>
    </source>
</evidence>
<dbReference type="GO" id="GO:0005886">
    <property type="term" value="C:plasma membrane"/>
    <property type="evidence" value="ECO:0007669"/>
    <property type="project" value="UniProtKB-SubCell"/>
</dbReference>
<feature type="compositionally biased region" description="Polar residues" evidence="8">
    <location>
        <begin position="403"/>
        <end position="415"/>
    </location>
</feature>
<feature type="transmembrane region" description="Helical" evidence="9">
    <location>
        <begin position="263"/>
        <end position="281"/>
    </location>
</feature>
<dbReference type="Pfam" id="PF09594">
    <property type="entry name" value="GT87"/>
    <property type="match status" value="1"/>
</dbReference>
<evidence type="ECO:0000313" key="11">
    <source>
        <dbReference type="Proteomes" id="UP000477722"/>
    </source>
</evidence>
<feature type="transmembrane region" description="Helical" evidence="9">
    <location>
        <begin position="121"/>
        <end position="154"/>
    </location>
</feature>
<reference evidence="10 11" key="1">
    <citation type="submission" date="2020-02" db="EMBL/GenBank/DDBJ databases">
        <title>Whole-genome analyses of novel actinobacteria.</title>
        <authorList>
            <person name="Sahin N."/>
            <person name="Tatar D."/>
        </authorList>
    </citation>
    <scope>NUCLEOTIDE SEQUENCE [LARGE SCALE GENOMIC DNA]</scope>
    <source>
        <strain evidence="10 11">SB3404</strain>
    </source>
</reference>
<evidence type="ECO:0000256" key="4">
    <source>
        <dbReference type="ARBA" id="ARBA00022692"/>
    </source>
</evidence>
<evidence type="ECO:0000256" key="1">
    <source>
        <dbReference type="ARBA" id="ARBA00004651"/>
    </source>
</evidence>
<evidence type="ECO:0000256" key="9">
    <source>
        <dbReference type="SAM" id="Phobius"/>
    </source>
</evidence>
<dbReference type="AlphaFoldDB" id="A0A6G4WU95"/>
<keyword evidence="4 9" id="KW-0812">Transmembrane</keyword>
<dbReference type="PIRSF" id="PIRSF010361">
    <property type="entry name" value="UCP010361"/>
    <property type="match status" value="1"/>
</dbReference>
<evidence type="ECO:0000256" key="3">
    <source>
        <dbReference type="ARBA" id="ARBA00022679"/>
    </source>
</evidence>
<feature type="region of interest" description="Disordered" evidence="8">
    <location>
        <begin position="396"/>
        <end position="470"/>
    </location>
</feature>
<protein>
    <submittedName>
        <fullName evidence="10">DUF2029 domain-containing protein</fullName>
    </submittedName>
</protein>
<dbReference type="EMBL" id="JAAKZZ010000044">
    <property type="protein sequence ID" value="NGO68114.1"/>
    <property type="molecule type" value="Genomic_DNA"/>
</dbReference>
<evidence type="ECO:0000256" key="5">
    <source>
        <dbReference type="ARBA" id="ARBA00022989"/>
    </source>
</evidence>
<comment type="caution">
    <text evidence="10">The sequence shown here is derived from an EMBL/GenBank/DDBJ whole genome shotgun (WGS) entry which is preliminary data.</text>
</comment>
<feature type="transmembrane region" description="Helical" evidence="9">
    <location>
        <begin position="368"/>
        <end position="390"/>
    </location>
</feature>
<sequence length="470" mass="48599">MTRSGAGTLAALAAWAATRTALLLCVLQVFTLPGLDVTTDVEVIYHGWFTTLRDGSFPVDDVTWQYPPAAALAILSPAALTAVSALSYATAFYVLACAADAAVLGLLLYARRRPDSRRAGAWVWIAGVPLLGPTAYARYDVMVAAVAVAALLAAVRHPRWAGALAGFGALLKVWPALLLAGLARGRATRAGWASAAAVAAVLTAGFAVAMPGALDFLTAQQERGTEVESLGGLVLHVARHFGWEGEVRLHYGSMEFLGPGVELVSAAALVLTVLGFGWLLLWRVCAVEWTPSTPADAAFAAVLLFTTTSRVLSPQYMVWLVALAAVCLSLRASRQGLPAVLVLAATALTVLEFPVWFGHVVASDGAGIALLAGRNGLLVAACVVACARLWQDTVSRPRRSAPGNRSTAAPANADSNRGAGSGAPSLPQALGFARAGGTPTCPRTPTASRGNPWGALTPPAAPAHMYATAP</sequence>
<feature type="transmembrane region" description="Helical" evidence="9">
    <location>
        <begin position="160"/>
        <end position="180"/>
    </location>
</feature>
<evidence type="ECO:0000313" key="10">
    <source>
        <dbReference type="EMBL" id="NGO68114.1"/>
    </source>
</evidence>
<evidence type="ECO:0000256" key="6">
    <source>
        <dbReference type="ARBA" id="ARBA00023136"/>
    </source>
</evidence>
<dbReference type="InterPro" id="IPR016570">
    <property type="entry name" value="UCP010361"/>
</dbReference>
<dbReference type="InterPro" id="IPR018584">
    <property type="entry name" value="GT87"/>
</dbReference>
<accession>A0A6G4WU95</accession>
<keyword evidence="5 9" id="KW-1133">Transmembrane helix</keyword>
<feature type="transmembrane region" description="Helical" evidence="9">
    <location>
        <begin position="85"/>
        <end position="109"/>
    </location>
</feature>
<evidence type="ECO:0000256" key="7">
    <source>
        <dbReference type="ARBA" id="ARBA00024033"/>
    </source>
</evidence>
<comment type="similarity">
    <text evidence="7">Belongs to the glycosyltransferase 87 family.</text>
</comment>